<comment type="caution">
    <text evidence="2">The sequence shown here is derived from an EMBL/GenBank/DDBJ whole genome shotgun (WGS) entry which is preliminary data.</text>
</comment>
<evidence type="ECO:0008006" key="4">
    <source>
        <dbReference type="Google" id="ProtNLM"/>
    </source>
</evidence>
<reference evidence="3" key="1">
    <citation type="journal article" date="2019" name="Int. J. Syst. Evol. Microbiol.">
        <title>The Global Catalogue of Microorganisms (GCM) 10K type strain sequencing project: providing services to taxonomists for standard genome sequencing and annotation.</title>
        <authorList>
            <consortium name="The Broad Institute Genomics Platform"/>
            <consortium name="The Broad Institute Genome Sequencing Center for Infectious Disease"/>
            <person name="Wu L."/>
            <person name="Ma J."/>
        </authorList>
    </citation>
    <scope>NUCLEOTIDE SEQUENCE [LARGE SCALE GENOMIC DNA]</scope>
    <source>
        <strain evidence="3">JCM 3115</strain>
    </source>
</reference>
<keyword evidence="3" id="KW-1185">Reference proteome</keyword>
<accession>A0ABQ2QSG7</accession>
<dbReference type="InterPro" id="IPR021385">
    <property type="entry name" value="DUF3017"/>
</dbReference>
<evidence type="ECO:0000313" key="3">
    <source>
        <dbReference type="Proteomes" id="UP000611554"/>
    </source>
</evidence>
<evidence type="ECO:0000313" key="2">
    <source>
        <dbReference type="EMBL" id="GGP94829.1"/>
    </source>
</evidence>
<proteinExistence type="predicted"/>
<organism evidence="2 3">
    <name type="scientific">Streptosporangium pseudovulgare</name>
    <dbReference type="NCBI Taxonomy" id="35765"/>
    <lineage>
        <taxon>Bacteria</taxon>
        <taxon>Bacillati</taxon>
        <taxon>Actinomycetota</taxon>
        <taxon>Actinomycetes</taxon>
        <taxon>Streptosporangiales</taxon>
        <taxon>Streptosporangiaceae</taxon>
        <taxon>Streptosporangium</taxon>
    </lineage>
</organism>
<feature type="transmembrane region" description="Helical" evidence="1">
    <location>
        <begin position="38"/>
        <end position="62"/>
    </location>
</feature>
<keyword evidence="1" id="KW-0812">Transmembrane</keyword>
<sequence>MSRSRPRQERWGAYPIVLLGAVLAVASTAVVGDPRWGGFALGVIMVLAALVRLSGGGGLLAVRRRATDTLTLAVFGVALMGGAVALAWTELTSR</sequence>
<feature type="transmembrane region" description="Helical" evidence="1">
    <location>
        <begin position="69"/>
        <end position="88"/>
    </location>
</feature>
<gene>
    <name evidence="2" type="ORF">GCM10010140_25890</name>
</gene>
<dbReference type="EMBL" id="BMQJ01000005">
    <property type="protein sequence ID" value="GGP94829.1"/>
    <property type="molecule type" value="Genomic_DNA"/>
</dbReference>
<evidence type="ECO:0000256" key="1">
    <source>
        <dbReference type="SAM" id="Phobius"/>
    </source>
</evidence>
<dbReference type="Pfam" id="PF11222">
    <property type="entry name" value="DUF3017"/>
    <property type="match status" value="1"/>
</dbReference>
<keyword evidence="1" id="KW-1133">Transmembrane helix</keyword>
<dbReference type="RefSeq" id="WP_189246710.1">
    <property type="nucleotide sequence ID" value="NZ_BMQJ01000005.1"/>
</dbReference>
<keyword evidence="1" id="KW-0472">Membrane</keyword>
<feature type="transmembrane region" description="Helical" evidence="1">
    <location>
        <begin position="12"/>
        <end position="32"/>
    </location>
</feature>
<name>A0ABQ2QSG7_9ACTN</name>
<dbReference type="Proteomes" id="UP000611554">
    <property type="component" value="Unassembled WGS sequence"/>
</dbReference>
<protein>
    <recommendedName>
        <fullName evidence="4">DUF3017 domain-containing protein</fullName>
    </recommendedName>
</protein>